<sequence length="150" mass="15494">MSDATSQNPQNGAQEPLALTFHAEVGEGDQVLLKARSPHAETALPLTSAQAAHLGRALLTAAVATHAGASRPVAGTPVDDCQFPVLRWIAARSSRNGFPLVTVILPGNVSLTLQLDDSSTVKCGESLIRLAQRGAEDANGTQDGGLPPII</sequence>
<keyword evidence="2" id="KW-1185">Reference proteome</keyword>
<evidence type="ECO:0000313" key="2">
    <source>
        <dbReference type="Proteomes" id="UP001429580"/>
    </source>
</evidence>
<reference evidence="1 2" key="1">
    <citation type="submission" date="2020-03" db="EMBL/GenBank/DDBJ databases">
        <title>Genomic Encyclopedia of Type Strains, Phase IV (KMG-IV): sequencing the most valuable type-strain genomes for metagenomic binning, comparative biology and taxonomic classification.</title>
        <authorList>
            <person name="Goeker M."/>
        </authorList>
    </citation>
    <scope>NUCLEOTIDE SEQUENCE [LARGE SCALE GENOMIC DNA]</scope>
    <source>
        <strain evidence="1 2">DSM 103870</strain>
    </source>
</reference>
<gene>
    <name evidence="1" type="ORF">FHS82_000125</name>
</gene>
<organism evidence="1 2">
    <name type="scientific">Pseudochelatococcus lubricantis</name>
    <dbReference type="NCBI Taxonomy" id="1538102"/>
    <lineage>
        <taxon>Bacteria</taxon>
        <taxon>Pseudomonadati</taxon>
        <taxon>Pseudomonadota</taxon>
        <taxon>Alphaproteobacteria</taxon>
        <taxon>Hyphomicrobiales</taxon>
        <taxon>Chelatococcaceae</taxon>
        <taxon>Pseudochelatococcus</taxon>
    </lineage>
</organism>
<dbReference type="Proteomes" id="UP001429580">
    <property type="component" value="Unassembled WGS sequence"/>
</dbReference>
<protein>
    <submittedName>
        <fullName evidence="1">Uncharacterized protein</fullName>
    </submittedName>
</protein>
<accession>A0ABX0UTM7</accession>
<dbReference type="RefSeq" id="WP_166947677.1">
    <property type="nucleotide sequence ID" value="NZ_JAASQI010000001.1"/>
</dbReference>
<proteinExistence type="predicted"/>
<name>A0ABX0UTM7_9HYPH</name>
<dbReference type="EMBL" id="JAASQI010000001">
    <property type="protein sequence ID" value="NIJ56312.1"/>
    <property type="molecule type" value="Genomic_DNA"/>
</dbReference>
<evidence type="ECO:0000313" key="1">
    <source>
        <dbReference type="EMBL" id="NIJ56312.1"/>
    </source>
</evidence>
<comment type="caution">
    <text evidence="1">The sequence shown here is derived from an EMBL/GenBank/DDBJ whole genome shotgun (WGS) entry which is preliminary data.</text>
</comment>